<dbReference type="SUPFAM" id="SSF47384">
    <property type="entry name" value="Homodimeric domain of signal transducing histidine kinase"/>
    <property type="match status" value="1"/>
</dbReference>
<dbReference type="InterPro" id="IPR003018">
    <property type="entry name" value="GAF"/>
</dbReference>
<dbReference type="Proteomes" id="UP000264217">
    <property type="component" value="Unassembled WGS sequence"/>
</dbReference>
<evidence type="ECO:0000256" key="2">
    <source>
        <dbReference type="ARBA" id="ARBA00012438"/>
    </source>
</evidence>
<organism evidence="11 12">
    <name type="scientific">Mucilaginibacter conchicola</name>
    <dbReference type="NCBI Taxonomy" id="2303333"/>
    <lineage>
        <taxon>Bacteria</taxon>
        <taxon>Pseudomonadati</taxon>
        <taxon>Bacteroidota</taxon>
        <taxon>Sphingobacteriia</taxon>
        <taxon>Sphingobacteriales</taxon>
        <taxon>Sphingobacteriaceae</taxon>
        <taxon>Mucilaginibacter</taxon>
    </lineage>
</organism>
<evidence type="ECO:0000256" key="5">
    <source>
        <dbReference type="ARBA" id="ARBA00022777"/>
    </source>
</evidence>
<dbReference type="InterPro" id="IPR036890">
    <property type="entry name" value="HATPase_C_sf"/>
</dbReference>
<dbReference type="InterPro" id="IPR013655">
    <property type="entry name" value="PAS_fold_3"/>
</dbReference>
<dbReference type="NCBIfam" id="TIGR00229">
    <property type="entry name" value="sensory_box"/>
    <property type="match status" value="1"/>
</dbReference>
<accession>A0A372NQR1</accession>
<dbReference type="SMART" id="SM00388">
    <property type="entry name" value="HisKA"/>
    <property type="match status" value="1"/>
</dbReference>
<dbReference type="InterPro" id="IPR003661">
    <property type="entry name" value="HisK_dim/P_dom"/>
</dbReference>
<dbReference type="InterPro" id="IPR029016">
    <property type="entry name" value="GAF-like_dom_sf"/>
</dbReference>
<dbReference type="InterPro" id="IPR050351">
    <property type="entry name" value="BphY/WalK/GraS-like"/>
</dbReference>
<dbReference type="RefSeq" id="WP_117393534.1">
    <property type="nucleotide sequence ID" value="NZ_QWDC01000003.1"/>
</dbReference>
<dbReference type="PROSITE" id="PS50109">
    <property type="entry name" value="HIS_KIN"/>
    <property type="match status" value="1"/>
</dbReference>
<gene>
    <name evidence="11" type="ORF">D0C36_20380</name>
</gene>
<dbReference type="AlphaFoldDB" id="A0A372NQR1"/>
<dbReference type="SUPFAM" id="SSF55781">
    <property type="entry name" value="GAF domain-like"/>
    <property type="match status" value="1"/>
</dbReference>
<dbReference type="Pfam" id="PF08447">
    <property type="entry name" value="PAS_3"/>
    <property type="match status" value="1"/>
</dbReference>
<dbReference type="InterPro" id="IPR004358">
    <property type="entry name" value="Sig_transdc_His_kin-like_C"/>
</dbReference>
<dbReference type="PROSITE" id="PS50112">
    <property type="entry name" value="PAS"/>
    <property type="match status" value="1"/>
</dbReference>
<comment type="caution">
    <text evidence="11">The sequence shown here is derived from an EMBL/GenBank/DDBJ whole genome shotgun (WGS) entry which is preliminary data.</text>
</comment>
<keyword evidence="5" id="KW-0418">Kinase</keyword>
<dbReference type="GO" id="GO:0004721">
    <property type="term" value="F:phosphoprotein phosphatase activity"/>
    <property type="evidence" value="ECO:0007669"/>
    <property type="project" value="TreeGrafter"/>
</dbReference>
<feature type="domain" description="PAS" evidence="9">
    <location>
        <begin position="315"/>
        <end position="386"/>
    </location>
</feature>
<dbReference type="SUPFAM" id="SSF55874">
    <property type="entry name" value="ATPase domain of HSP90 chaperone/DNA topoisomerase II/histidine kinase"/>
    <property type="match status" value="1"/>
</dbReference>
<name>A0A372NQR1_9SPHI</name>
<dbReference type="InterPro" id="IPR005467">
    <property type="entry name" value="His_kinase_dom"/>
</dbReference>
<dbReference type="Gene3D" id="2.10.70.100">
    <property type="match status" value="1"/>
</dbReference>
<dbReference type="Pfam" id="PF08448">
    <property type="entry name" value="PAS_4"/>
    <property type="match status" value="1"/>
</dbReference>
<dbReference type="FunFam" id="1.10.287.130:FF:000001">
    <property type="entry name" value="Two-component sensor histidine kinase"/>
    <property type="match status" value="1"/>
</dbReference>
<keyword evidence="4" id="KW-0808">Transferase</keyword>
<evidence type="ECO:0000313" key="12">
    <source>
        <dbReference type="Proteomes" id="UP000264217"/>
    </source>
</evidence>
<dbReference type="InterPro" id="IPR003594">
    <property type="entry name" value="HATPase_dom"/>
</dbReference>
<evidence type="ECO:0000259" key="9">
    <source>
        <dbReference type="PROSITE" id="PS50112"/>
    </source>
</evidence>
<dbReference type="Pfam" id="PF01590">
    <property type="entry name" value="GAF"/>
    <property type="match status" value="1"/>
</dbReference>
<evidence type="ECO:0000256" key="6">
    <source>
        <dbReference type="ARBA" id="ARBA00023012"/>
    </source>
</evidence>
<evidence type="ECO:0000313" key="11">
    <source>
        <dbReference type="EMBL" id="RFZ91289.1"/>
    </source>
</evidence>
<comment type="catalytic activity">
    <reaction evidence="1">
        <text>ATP + protein L-histidine = ADP + protein N-phospho-L-histidine.</text>
        <dbReference type="EC" id="2.7.13.3"/>
    </reaction>
</comment>
<dbReference type="EMBL" id="QWDC01000003">
    <property type="protein sequence ID" value="RFZ91289.1"/>
    <property type="molecule type" value="Genomic_DNA"/>
</dbReference>
<keyword evidence="12" id="KW-1185">Reference proteome</keyword>
<keyword evidence="6" id="KW-0902">Two-component regulatory system</keyword>
<dbReference type="PRINTS" id="PR00344">
    <property type="entry name" value="BCTRLSENSOR"/>
</dbReference>
<feature type="domain" description="PAC" evidence="10">
    <location>
        <begin position="389"/>
        <end position="442"/>
    </location>
</feature>
<evidence type="ECO:0000256" key="3">
    <source>
        <dbReference type="ARBA" id="ARBA00022553"/>
    </source>
</evidence>
<dbReference type="GO" id="GO:0005886">
    <property type="term" value="C:plasma membrane"/>
    <property type="evidence" value="ECO:0007669"/>
    <property type="project" value="TreeGrafter"/>
</dbReference>
<reference evidence="11 12" key="1">
    <citation type="submission" date="2018-08" db="EMBL/GenBank/DDBJ databases">
        <title>Mucilaginibacter sp. MYSH2.</title>
        <authorList>
            <person name="Seo T."/>
        </authorList>
    </citation>
    <scope>NUCLEOTIDE SEQUENCE [LARGE SCALE GENOMIC DNA]</scope>
    <source>
        <strain evidence="11 12">MYSH2</strain>
    </source>
</reference>
<dbReference type="FunFam" id="3.30.565.10:FF:000006">
    <property type="entry name" value="Sensor histidine kinase WalK"/>
    <property type="match status" value="1"/>
</dbReference>
<dbReference type="OrthoDB" id="9813151at2"/>
<dbReference type="InterPro" id="IPR035965">
    <property type="entry name" value="PAS-like_dom_sf"/>
</dbReference>
<dbReference type="CDD" id="cd00075">
    <property type="entry name" value="HATPase"/>
    <property type="match status" value="1"/>
</dbReference>
<dbReference type="InterPro" id="IPR036097">
    <property type="entry name" value="HisK_dim/P_sf"/>
</dbReference>
<evidence type="ECO:0000256" key="7">
    <source>
        <dbReference type="ARBA" id="ARBA00023136"/>
    </source>
</evidence>
<dbReference type="SMART" id="SM00387">
    <property type="entry name" value="HATPase_c"/>
    <property type="match status" value="1"/>
</dbReference>
<dbReference type="PROSITE" id="PS50113">
    <property type="entry name" value="PAC"/>
    <property type="match status" value="1"/>
</dbReference>
<evidence type="ECO:0000256" key="4">
    <source>
        <dbReference type="ARBA" id="ARBA00022679"/>
    </source>
</evidence>
<dbReference type="Gene3D" id="3.30.450.40">
    <property type="match status" value="1"/>
</dbReference>
<proteinExistence type="predicted"/>
<sequence>MPIAPIPSTEQERLNALYSYNILDTASEEDFDELTGLASAICNTPIALISFVDKHRQWFKSHNGLDVTETDRAMSFCAYAINEPTEILEVEDAEQDLRFSDNPLVTGDMNLTFYAGVPLVNADGAALGSLCVINYVPQKLNDMQRKALKILAKQVIDKLELRRKLLDAETTGQRILELNNLLLSKEREAIQIVQHAPSAMALHVGEAMTIRFANKRMLDAWGKDESVFGQAFQEALPELSKLDFPRTMRKVYQKGIIYEQNEAHMLYEHRGEIREFYYNYAFTPLTRKDGTVWGILNTALDVTQSVKDRLAVEQAEEELRLAIQSAELGTWKMNIGTLELTASKRFKELFGFYPDEEITYEAVIGQVEDGSRNLVIESLATAMKEGKSFDLEYPIVGFHDGKFRWVRTTGKLVKSINGSPTQFSGIVADITERKQDEQRKNDFITVVSHELKTPLTSMKGYLQVIEMKARKVSAGDVAEIAKKAQRQTDRMQEMITGFLDVARITEGKILLNQSSFDINSILQSAEDDVTVTVKSGLVKFTRCEQVFINGDKGKIEQVLLNLVNNAIKYSPREPIITVSCIKEENNAVIRVIDRGLGIHPADLPNIFERFYRVDHKDVKMIAGFGIGLYICKEIIERHGGSIGVNSVLGEGSEFWFKLPIAV</sequence>
<keyword evidence="3" id="KW-0597">Phosphoprotein</keyword>
<dbReference type="Pfam" id="PF00512">
    <property type="entry name" value="HisKA"/>
    <property type="match status" value="1"/>
</dbReference>
<dbReference type="Gene3D" id="3.30.450.20">
    <property type="entry name" value="PAS domain"/>
    <property type="match status" value="2"/>
</dbReference>
<protein>
    <recommendedName>
        <fullName evidence="2">histidine kinase</fullName>
        <ecNumber evidence="2">2.7.13.3</ecNumber>
    </recommendedName>
</protein>
<dbReference type="SUPFAM" id="SSF55785">
    <property type="entry name" value="PYP-like sensor domain (PAS domain)"/>
    <property type="match status" value="2"/>
</dbReference>
<dbReference type="PANTHER" id="PTHR45453:SF1">
    <property type="entry name" value="PHOSPHATE REGULON SENSOR PROTEIN PHOR"/>
    <property type="match status" value="1"/>
</dbReference>
<dbReference type="Gene3D" id="3.30.565.10">
    <property type="entry name" value="Histidine kinase-like ATPase, C-terminal domain"/>
    <property type="match status" value="1"/>
</dbReference>
<dbReference type="InterPro" id="IPR013656">
    <property type="entry name" value="PAS_4"/>
</dbReference>
<dbReference type="GO" id="GO:0000155">
    <property type="term" value="F:phosphorelay sensor kinase activity"/>
    <property type="evidence" value="ECO:0007669"/>
    <property type="project" value="InterPro"/>
</dbReference>
<dbReference type="InterPro" id="IPR000014">
    <property type="entry name" value="PAS"/>
</dbReference>
<dbReference type="InterPro" id="IPR000700">
    <property type="entry name" value="PAS-assoc_C"/>
</dbReference>
<dbReference type="Pfam" id="PF02518">
    <property type="entry name" value="HATPase_c"/>
    <property type="match status" value="1"/>
</dbReference>
<dbReference type="PANTHER" id="PTHR45453">
    <property type="entry name" value="PHOSPHATE REGULON SENSOR PROTEIN PHOR"/>
    <property type="match status" value="1"/>
</dbReference>
<evidence type="ECO:0000259" key="10">
    <source>
        <dbReference type="PROSITE" id="PS50113"/>
    </source>
</evidence>
<dbReference type="CDD" id="cd00082">
    <property type="entry name" value="HisKA"/>
    <property type="match status" value="1"/>
</dbReference>
<dbReference type="EC" id="2.7.13.3" evidence="2"/>
<feature type="domain" description="Histidine kinase" evidence="8">
    <location>
        <begin position="446"/>
        <end position="662"/>
    </location>
</feature>
<keyword evidence="7" id="KW-0472">Membrane</keyword>
<dbReference type="Gene3D" id="1.10.287.130">
    <property type="match status" value="1"/>
</dbReference>
<evidence type="ECO:0000256" key="1">
    <source>
        <dbReference type="ARBA" id="ARBA00000085"/>
    </source>
</evidence>
<evidence type="ECO:0000259" key="8">
    <source>
        <dbReference type="PROSITE" id="PS50109"/>
    </source>
</evidence>
<dbReference type="CDD" id="cd00130">
    <property type="entry name" value="PAS"/>
    <property type="match status" value="1"/>
</dbReference>
<dbReference type="GO" id="GO:0016036">
    <property type="term" value="P:cellular response to phosphate starvation"/>
    <property type="evidence" value="ECO:0007669"/>
    <property type="project" value="TreeGrafter"/>
</dbReference>